<sequence length="206" mass="22983">MLSCVDEPAGPTTVLASPRKGPTHGPLFVTEGYMTEGEQRTSSDDDAARSPIRYRPKRWMYRGGRPHWLARTMNTLSAWLYARGWLTSGRGAVLEVRGRRSGTKVAVPVVIADYEGCRYLVSMLGARANWVLNVQAADGTATLVHNGEQVVHLVEVPIDDRPPILRRYLEVAPGARPHIPVARTAPLSDFRRVAERYPVFRIDDRP</sequence>
<dbReference type="EMBL" id="BAAAYN010000047">
    <property type="protein sequence ID" value="GAA3394997.1"/>
    <property type="molecule type" value="Genomic_DNA"/>
</dbReference>
<dbReference type="InterPro" id="IPR012349">
    <property type="entry name" value="Split_barrel_FMN-bd"/>
</dbReference>
<evidence type="ECO:0008006" key="4">
    <source>
        <dbReference type="Google" id="ProtNLM"/>
    </source>
</evidence>
<evidence type="ECO:0000313" key="3">
    <source>
        <dbReference type="Proteomes" id="UP001501676"/>
    </source>
</evidence>
<reference evidence="3" key="1">
    <citation type="journal article" date="2019" name="Int. J. Syst. Evol. Microbiol.">
        <title>The Global Catalogue of Microorganisms (GCM) 10K type strain sequencing project: providing services to taxonomists for standard genome sequencing and annotation.</title>
        <authorList>
            <consortium name="The Broad Institute Genomics Platform"/>
            <consortium name="The Broad Institute Genome Sequencing Center for Infectious Disease"/>
            <person name="Wu L."/>
            <person name="Ma J."/>
        </authorList>
    </citation>
    <scope>NUCLEOTIDE SEQUENCE [LARGE SCALE GENOMIC DNA]</scope>
    <source>
        <strain evidence="3">JCM 9458</strain>
    </source>
</reference>
<proteinExistence type="predicted"/>
<feature type="region of interest" description="Disordered" evidence="1">
    <location>
        <begin position="1"/>
        <end position="22"/>
    </location>
</feature>
<organism evidence="2 3">
    <name type="scientific">Cryptosporangium minutisporangium</name>
    <dbReference type="NCBI Taxonomy" id="113569"/>
    <lineage>
        <taxon>Bacteria</taxon>
        <taxon>Bacillati</taxon>
        <taxon>Actinomycetota</taxon>
        <taxon>Actinomycetes</taxon>
        <taxon>Cryptosporangiales</taxon>
        <taxon>Cryptosporangiaceae</taxon>
        <taxon>Cryptosporangium</taxon>
    </lineage>
</organism>
<accession>A0ABP6T7G6</accession>
<comment type="caution">
    <text evidence="2">The sequence shown here is derived from an EMBL/GenBank/DDBJ whole genome shotgun (WGS) entry which is preliminary data.</text>
</comment>
<evidence type="ECO:0000256" key="1">
    <source>
        <dbReference type="SAM" id="MobiDB-lite"/>
    </source>
</evidence>
<dbReference type="Gene3D" id="2.30.110.10">
    <property type="entry name" value="Electron Transport, Fmn-binding Protein, Chain A"/>
    <property type="match status" value="1"/>
</dbReference>
<protein>
    <recommendedName>
        <fullName evidence="4">DUF385 domain-containing protein</fullName>
    </recommendedName>
</protein>
<name>A0ABP6T7G6_9ACTN</name>
<keyword evidence="3" id="KW-1185">Reference proteome</keyword>
<evidence type="ECO:0000313" key="2">
    <source>
        <dbReference type="EMBL" id="GAA3394997.1"/>
    </source>
</evidence>
<dbReference type="Proteomes" id="UP001501676">
    <property type="component" value="Unassembled WGS sequence"/>
</dbReference>
<gene>
    <name evidence="2" type="ORF">GCM10020369_66480</name>
</gene>